<sequence>MQAIKTRVNELALLGKLINDEDLIDWVLEELTDEYKSVIDIINGHDTSISFAELHVKLLNKETSLQTTQPHLLSLPATTIPTTFRNRPNWCSLATTPQQPGPTTAFSPHDQCQPKPYLGHCQACGI</sequence>
<dbReference type="Proteomes" id="UP000288805">
    <property type="component" value="Unassembled WGS sequence"/>
</dbReference>
<comment type="caution">
    <text evidence="1">The sequence shown here is derived from an EMBL/GenBank/DDBJ whole genome shotgun (WGS) entry which is preliminary data.</text>
</comment>
<dbReference type="AlphaFoldDB" id="A0A438I2P9"/>
<protein>
    <submittedName>
        <fullName evidence="1">Retrovirus-related Pol polyprotein from transposon RE1</fullName>
    </submittedName>
</protein>
<dbReference type="PANTHER" id="PTHR47481">
    <property type="match status" value="1"/>
</dbReference>
<dbReference type="EMBL" id="QGNW01000150">
    <property type="protein sequence ID" value="RVW90983.1"/>
    <property type="molecule type" value="Genomic_DNA"/>
</dbReference>
<gene>
    <name evidence="1" type="primary">RE1_527</name>
    <name evidence="1" type="ORF">CK203_044165</name>
</gene>
<organism evidence="1 2">
    <name type="scientific">Vitis vinifera</name>
    <name type="common">Grape</name>
    <dbReference type="NCBI Taxonomy" id="29760"/>
    <lineage>
        <taxon>Eukaryota</taxon>
        <taxon>Viridiplantae</taxon>
        <taxon>Streptophyta</taxon>
        <taxon>Embryophyta</taxon>
        <taxon>Tracheophyta</taxon>
        <taxon>Spermatophyta</taxon>
        <taxon>Magnoliopsida</taxon>
        <taxon>eudicotyledons</taxon>
        <taxon>Gunneridae</taxon>
        <taxon>Pentapetalae</taxon>
        <taxon>rosids</taxon>
        <taxon>Vitales</taxon>
        <taxon>Vitaceae</taxon>
        <taxon>Viteae</taxon>
        <taxon>Vitis</taxon>
    </lineage>
</organism>
<evidence type="ECO:0000313" key="1">
    <source>
        <dbReference type="EMBL" id="RVW90983.1"/>
    </source>
</evidence>
<evidence type="ECO:0000313" key="2">
    <source>
        <dbReference type="Proteomes" id="UP000288805"/>
    </source>
</evidence>
<reference evidence="1 2" key="1">
    <citation type="journal article" date="2018" name="PLoS Genet.">
        <title>Population sequencing reveals clonal diversity and ancestral inbreeding in the grapevine cultivar Chardonnay.</title>
        <authorList>
            <person name="Roach M.J."/>
            <person name="Johnson D.L."/>
            <person name="Bohlmann J."/>
            <person name="van Vuuren H.J."/>
            <person name="Jones S.J."/>
            <person name="Pretorius I.S."/>
            <person name="Schmidt S.A."/>
            <person name="Borneman A.R."/>
        </authorList>
    </citation>
    <scope>NUCLEOTIDE SEQUENCE [LARGE SCALE GENOMIC DNA]</scope>
    <source>
        <strain evidence="2">cv. Chardonnay</strain>
        <tissue evidence="1">Leaf</tissue>
    </source>
</reference>
<proteinExistence type="predicted"/>
<dbReference type="PANTHER" id="PTHR47481:SF22">
    <property type="entry name" value="RETROTRANSPOSON GAG DOMAIN-CONTAINING PROTEIN"/>
    <property type="match status" value="1"/>
</dbReference>
<name>A0A438I2P9_VITVI</name>
<accession>A0A438I2P9</accession>
<dbReference type="Pfam" id="PF14223">
    <property type="entry name" value="Retrotran_gag_2"/>
    <property type="match status" value="1"/>
</dbReference>